<evidence type="ECO:0000313" key="2">
    <source>
        <dbReference type="EMBL" id="CAB4191395.1"/>
    </source>
</evidence>
<dbReference type="EMBL" id="LR797255">
    <property type="protein sequence ID" value="CAB4197556.1"/>
    <property type="molecule type" value="Genomic_DNA"/>
</dbReference>
<proteinExistence type="predicted"/>
<dbReference type="InterPro" id="IPR021739">
    <property type="entry name" value="SaV-like"/>
</dbReference>
<dbReference type="EMBL" id="LR797445">
    <property type="protein sequence ID" value="CAB4217465.1"/>
    <property type="molecule type" value="Genomic_DNA"/>
</dbReference>
<name>A0A6J5RTQ8_9CAUD</name>
<evidence type="ECO:0000313" key="3">
    <source>
        <dbReference type="EMBL" id="CAB4197556.1"/>
    </source>
</evidence>
<dbReference type="EMBL" id="LR796462">
    <property type="protein sequence ID" value="CAB4146255.1"/>
    <property type="molecule type" value="Genomic_DNA"/>
</dbReference>
<evidence type="ECO:0000313" key="4">
    <source>
        <dbReference type="EMBL" id="CAB4217465.1"/>
    </source>
</evidence>
<gene>
    <name evidence="2" type="ORF">UFOVP1225_31</name>
    <name evidence="3" type="ORF">UFOVP1319_21</name>
    <name evidence="4" type="ORF">UFOVP1591_31</name>
    <name evidence="1" type="ORF">UFOVP478_4</name>
</gene>
<sequence>MNDPINKPNHYNWHPTGIQCVEISEHFDANISKAIDYLWRYKHKGNPIEDLQKAAWFIQREIDTRLLAAKPPMGMWVNGIWVNEGASANYKEDAQ</sequence>
<organism evidence="3">
    <name type="scientific">uncultured Caudovirales phage</name>
    <dbReference type="NCBI Taxonomy" id="2100421"/>
    <lineage>
        <taxon>Viruses</taxon>
        <taxon>Duplodnaviria</taxon>
        <taxon>Heunggongvirae</taxon>
        <taxon>Uroviricota</taxon>
        <taxon>Caudoviricetes</taxon>
        <taxon>Peduoviridae</taxon>
        <taxon>Maltschvirus</taxon>
        <taxon>Maltschvirus maltsch</taxon>
    </lineage>
</organism>
<reference evidence="3" key="1">
    <citation type="submission" date="2020-05" db="EMBL/GenBank/DDBJ databases">
        <authorList>
            <person name="Chiriac C."/>
            <person name="Salcher M."/>
            <person name="Ghai R."/>
            <person name="Kavagutti S V."/>
        </authorList>
    </citation>
    <scope>NUCLEOTIDE SEQUENCE</scope>
</reference>
<dbReference type="EMBL" id="LR797173">
    <property type="protein sequence ID" value="CAB4191395.1"/>
    <property type="molecule type" value="Genomic_DNA"/>
</dbReference>
<accession>A0A6J5RTQ8</accession>
<protein>
    <submittedName>
        <fullName evidence="3">SaV-like</fullName>
    </submittedName>
</protein>
<evidence type="ECO:0000313" key="1">
    <source>
        <dbReference type="EMBL" id="CAB4146255.1"/>
    </source>
</evidence>
<dbReference type="Pfam" id="PF11753">
    <property type="entry name" value="DUF3310"/>
    <property type="match status" value="1"/>
</dbReference>